<dbReference type="AlphaFoldDB" id="A0A7T8JWR1"/>
<evidence type="ECO:0000256" key="1">
    <source>
        <dbReference type="SAM" id="Phobius"/>
    </source>
</evidence>
<evidence type="ECO:0000313" key="3">
    <source>
        <dbReference type="Proteomes" id="UP000595437"/>
    </source>
</evidence>
<organism evidence="2 3">
    <name type="scientific">Caligus rogercresseyi</name>
    <name type="common">Sea louse</name>
    <dbReference type="NCBI Taxonomy" id="217165"/>
    <lineage>
        <taxon>Eukaryota</taxon>
        <taxon>Metazoa</taxon>
        <taxon>Ecdysozoa</taxon>
        <taxon>Arthropoda</taxon>
        <taxon>Crustacea</taxon>
        <taxon>Multicrustacea</taxon>
        <taxon>Hexanauplia</taxon>
        <taxon>Copepoda</taxon>
        <taxon>Siphonostomatoida</taxon>
        <taxon>Caligidae</taxon>
        <taxon>Caligus</taxon>
    </lineage>
</organism>
<name>A0A7T8JWR1_CALRO</name>
<protein>
    <submittedName>
        <fullName evidence="2">Uncharacterized protein</fullName>
    </submittedName>
</protein>
<evidence type="ECO:0000313" key="2">
    <source>
        <dbReference type="EMBL" id="QQP36715.1"/>
    </source>
</evidence>
<feature type="transmembrane region" description="Helical" evidence="1">
    <location>
        <begin position="39"/>
        <end position="63"/>
    </location>
</feature>
<keyword evidence="1" id="KW-1133">Transmembrane helix</keyword>
<keyword evidence="1" id="KW-0812">Transmembrane</keyword>
<dbReference type="EMBL" id="CP045905">
    <property type="protein sequence ID" value="QQP36715.1"/>
    <property type="molecule type" value="Genomic_DNA"/>
</dbReference>
<reference evidence="3" key="1">
    <citation type="submission" date="2021-01" db="EMBL/GenBank/DDBJ databases">
        <title>Caligus Genome Assembly.</title>
        <authorList>
            <person name="Gallardo-Escarate C."/>
        </authorList>
    </citation>
    <scope>NUCLEOTIDE SEQUENCE [LARGE SCALE GENOMIC DNA]</scope>
</reference>
<dbReference type="Proteomes" id="UP000595437">
    <property type="component" value="Chromosome 16"/>
</dbReference>
<accession>A0A7T8JWR1</accession>
<sequence length="65" mass="7845">MLGSWFTLSRASATEDSRRVHQFTVLIWEWYLLRLLVQFYHGVSSVNLGMKNFLVFSFLYFIFQF</sequence>
<keyword evidence="1" id="KW-0472">Membrane</keyword>
<proteinExistence type="predicted"/>
<keyword evidence="3" id="KW-1185">Reference proteome</keyword>
<gene>
    <name evidence="2" type="ORF">FKW44_021891</name>
</gene>